<dbReference type="AlphaFoldDB" id="A0A7G1IC35"/>
<protein>
    <submittedName>
        <fullName evidence="2">Uncharacterized protein</fullName>
    </submittedName>
</protein>
<name>A0A7G1IC35_MYCKA</name>
<accession>A0A7G1IC35</accession>
<evidence type="ECO:0000256" key="1">
    <source>
        <dbReference type="SAM" id="MobiDB-lite"/>
    </source>
</evidence>
<dbReference type="Proteomes" id="UP000516380">
    <property type="component" value="Chromosome"/>
</dbReference>
<proteinExistence type="predicted"/>
<evidence type="ECO:0000313" key="2">
    <source>
        <dbReference type="EMBL" id="BCI86018.1"/>
    </source>
</evidence>
<reference evidence="2 3" key="1">
    <citation type="submission" date="2020-07" db="EMBL/GenBank/DDBJ databases">
        <title>Mycobacterium kansasii (former subtype) with zoonotic potential isolated from diseased indoor pet cat, Japan.</title>
        <authorList>
            <person name="Fukano H."/>
            <person name="Terazono T."/>
            <person name="Hoshino Y."/>
        </authorList>
    </citation>
    <scope>NUCLEOTIDE SEQUENCE [LARGE SCALE GENOMIC DNA]</scope>
    <source>
        <strain evidence="2 3">Kuro-I</strain>
    </source>
</reference>
<gene>
    <name evidence="2" type="ORF">NIIDMKKI_12240</name>
</gene>
<dbReference type="EMBL" id="AP023343">
    <property type="protein sequence ID" value="BCI86018.1"/>
    <property type="molecule type" value="Genomic_DNA"/>
</dbReference>
<sequence length="119" mass="12129">MAVCNHQWPATFGANTRCAADSDMFDTISSANTIALCTTPAGRAPACSTAATNRAAVSGWAMSPVMTCTRIPAAFIAAIAAPTSALGTERPLSTTRPAPCATSQRATTSPNPPMPPTTM</sequence>
<feature type="region of interest" description="Disordered" evidence="1">
    <location>
        <begin position="86"/>
        <end position="119"/>
    </location>
</feature>
<feature type="compositionally biased region" description="Pro residues" evidence="1">
    <location>
        <begin position="110"/>
        <end position="119"/>
    </location>
</feature>
<organism evidence="2 3">
    <name type="scientific">Mycobacterium kansasii</name>
    <dbReference type="NCBI Taxonomy" id="1768"/>
    <lineage>
        <taxon>Bacteria</taxon>
        <taxon>Bacillati</taxon>
        <taxon>Actinomycetota</taxon>
        <taxon>Actinomycetes</taxon>
        <taxon>Mycobacteriales</taxon>
        <taxon>Mycobacteriaceae</taxon>
        <taxon>Mycobacterium</taxon>
    </lineage>
</organism>
<evidence type="ECO:0000313" key="3">
    <source>
        <dbReference type="Proteomes" id="UP000516380"/>
    </source>
</evidence>
<keyword evidence="3" id="KW-1185">Reference proteome</keyword>
<feature type="compositionally biased region" description="Polar residues" evidence="1">
    <location>
        <begin position="91"/>
        <end position="106"/>
    </location>
</feature>